<dbReference type="SMART" id="SM00034">
    <property type="entry name" value="CLECT"/>
    <property type="match status" value="1"/>
</dbReference>
<dbReference type="Pfam" id="PF00059">
    <property type="entry name" value="Lectin_C"/>
    <property type="match status" value="1"/>
</dbReference>
<dbReference type="InterPro" id="IPR016186">
    <property type="entry name" value="C-type_lectin-like/link_sf"/>
</dbReference>
<evidence type="ECO:0000313" key="1">
    <source>
        <dbReference type="EMBL" id="CAD7234619.1"/>
    </source>
</evidence>
<accession>A0A7R8WMP9</accession>
<sequence>FQPFDCTGTNCWDLEEIQTIDYWERGHPNGAGSQMCIRAYLGGSVDDALNDKDCNGNFYDTICEVDSIPKYATECLTPIAPHVCDATYEYSASGPPYPKGTTVTITCTGGTLTAECLGEPYGWYILGTWRLYSVCQGCSPPPEMPCARVNAALKSSYDHGEQVEYITFVTEQTFSGATCEDATWIVNYTIPSPGVGLPQLVQSEGKCFYVVVNVNTTWHGAEEYCQDTVNGSLAMPESQHLLTQASLIADGAGAKHLWVGPNILGADYVCSDNSADNTCRNFWNYVDGTRIPGDLFKDDQPKKDQNRLCLFIEANNQRLKNEDCYKDNKYPLCEVNAVFSPEYGRLLLGLSPWVMVPSTSWVRKSRVADSRGVYGAAPLTGAFLPKPAEWWPHRPGGFVRALWLIPVVSTGLPRTYQVNGAPTLQGWLKMPPSIRQWTVWGTSRGGVFMRLREC</sequence>
<name>A0A7R8WMP9_9CRUS</name>
<feature type="non-terminal residue" evidence="1">
    <location>
        <position position="454"/>
    </location>
</feature>
<dbReference type="AlphaFoldDB" id="A0A7R8WMP9"/>
<protein>
    <submittedName>
        <fullName evidence="1">Uncharacterized protein</fullName>
    </submittedName>
</protein>
<organism evidence="1">
    <name type="scientific">Cyprideis torosa</name>
    <dbReference type="NCBI Taxonomy" id="163714"/>
    <lineage>
        <taxon>Eukaryota</taxon>
        <taxon>Metazoa</taxon>
        <taxon>Ecdysozoa</taxon>
        <taxon>Arthropoda</taxon>
        <taxon>Crustacea</taxon>
        <taxon>Oligostraca</taxon>
        <taxon>Ostracoda</taxon>
        <taxon>Podocopa</taxon>
        <taxon>Podocopida</taxon>
        <taxon>Cytherocopina</taxon>
        <taxon>Cytheroidea</taxon>
        <taxon>Cytherideidae</taxon>
        <taxon>Cyprideis</taxon>
    </lineage>
</organism>
<dbReference type="InterPro" id="IPR016187">
    <property type="entry name" value="CTDL_fold"/>
</dbReference>
<dbReference type="InterPro" id="IPR001304">
    <property type="entry name" value="C-type_lectin-like"/>
</dbReference>
<dbReference type="Gene3D" id="3.10.100.10">
    <property type="entry name" value="Mannose-Binding Protein A, subunit A"/>
    <property type="match status" value="1"/>
</dbReference>
<dbReference type="CDD" id="cd00037">
    <property type="entry name" value="CLECT"/>
    <property type="match status" value="1"/>
</dbReference>
<feature type="non-terminal residue" evidence="1">
    <location>
        <position position="1"/>
    </location>
</feature>
<proteinExistence type="predicted"/>
<dbReference type="PROSITE" id="PS50041">
    <property type="entry name" value="C_TYPE_LECTIN_2"/>
    <property type="match status" value="1"/>
</dbReference>
<gene>
    <name evidence="1" type="ORF">CTOB1V02_LOCUS12435</name>
</gene>
<reference evidence="1" key="1">
    <citation type="submission" date="2020-11" db="EMBL/GenBank/DDBJ databases">
        <authorList>
            <person name="Tran Van P."/>
        </authorList>
    </citation>
    <scope>NUCLEOTIDE SEQUENCE</scope>
</reference>
<dbReference type="EMBL" id="OB669276">
    <property type="protein sequence ID" value="CAD7234619.1"/>
    <property type="molecule type" value="Genomic_DNA"/>
</dbReference>
<dbReference type="SUPFAM" id="SSF56436">
    <property type="entry name" value="C-type lectin-like"/>
    <property type="match status" value="1"/>
</dbReference>